<accession>A0A177AW25</accession>
<protein>
    <submittedName>
        <fullName evidence="1">Uncharacterized protein</fullName>
    </submittedName>
</protein>
<evidence type="ECO:0000313" key="1">
    <source>
        <dbReference type="EMBL" id="OAF65621.1"/>
    </source>
</evidence>
<organism evidence="1 2">
    <name type="scientific">Intoshia linei</name>
    <dbReference type="NCBI Taxonomy" id="1819745"/>
    <lineage>
        <taxon>Eukaryota</taxon>
        <taxon>Metazoa</taxon>
        <taxon>Spiralia</taxon>
        <taxon>Lophotrochozoa</taxon>
        <taxon>Mesozoa</taxon>
        <taxon>Orthonectida</taxon>
        <taxon>Rhopaluridae</taxon>
        <taxon>Intoshia</taxon>
    </lineage>
</organism>
<comment type="caution">
    <text evidence="1">The sequence shown here is derived from an EMBL/GenBank/DDBJ whole genome shotgun (WGS) entry which is preliminary data.</text>
</comment>
<proteinExistence type="predicted"/>
<name>A0A177AW25_9BILA</name>
<sequence>MSDVADCLLCLPCDQEVERINLKYVHLIENLPYLSKKEIDEAIEQDVTISKLMRGTSLIVLPVILREKCVSLAHISHIWKNQNEAFTS</sequence>
<evidence type="ECO:0000313" key="2">
    <source>
        <dbReference type="Proteomes" id="UP000078046"/>
    </source>
</evidence>
<reference evidence="1 2" key="1">
    <citation type="submission" date="2016-04" db="EMBL/GenBank/DDBJ databases">
        <title>The genome of Intoshia linei affirms orthonectids as highly simplified spiralians.</title>
        <authorList>
            <person name="Mikhailov K.V."/>
            <person name="Slusarev G.S."/>
            <person name="Nikitin M.A."/>
            <person name="Logacheva M.D."/>
            <person name="Penin A."/>
            <person name="Aleoshin V."/>
            <person name="Panchin Y.V."/>
        </authorList>
    </citation>
    <scope>NUCLEOTIDE SEQUENCE [LARGE SCALE GENOMIC DNA]</scope>
    <source>
        <strain evidence="1">Intl2013</strain>
        <tissue evidence="1">Whole animal</tissue>
    </source>
</reference>
<dbReference type="OrthoDB" id="6220944at2759"/>
<gene>
    <name evidence="1" type="ORF">A3Q56_06619</name>
</gene>
<keyword evidence="2" id="KW-1185">Reference proteome</keyword>
<dbReference type="AlphaFoldDB" id="A0A177AW25"/>
<dbReference type="EMBL" id="LWCA01001213">
    <property type="protein sequence ID" value="OAF65621.1"/>
    <property type="molecule type" value="Genomic_DNA"/>
</dbReference>
<dbReference type="Proteomes" id="UP000078046">
    <property type="component" value="Unassembled WGS sequence"/>
</dbReference>